<protein>
    <submittedName>
        <fullName evidence="7">Methylmalonyl-CoA mutase</fullName>
    </submittedName>
</protein>
<dbReference type="KEGG" id="sarm:DVA86_07170"/>
<dbReference type="InterPro" id="IPR036724">
    <property type="entry name" value="Cobalamin-bd_sf"/>
</dbReference>
<evidence type="ECO:0000256" key="1">
    <source>
        <dbReference type="ARBA" id="ARBA00001922"/>
    </source>
</evidence>
<comment type="cofactor">
    <cofactor evidence="1">
        <name>adenosylcob(III)alamin</name>
        <dbReference type="ChEBI" id="CHEBI:18408"/>
    </cofactor>
</comment>
<dbReference type="SUPFAM" id="SSF52242">
    <property type="entry name" value="Cobalamin (vitamin B12)-binding domain"/>
    <property type="match status" value="1"/>
</dbReference>
<sequence>MSEEHIKVLLAKKKIDVHGRGSKLIARELRDAGMEVVYFRFGVAEEIAEAALQEDVDVVAVSIMTSGQMQIARELVPALKKRGMDQVLVIMGGIIPEVDFEPLRELGVHRSFPPGLPGGVVADYIRENAGTVTLV</sequence>
<evidence type="ECO:0000256" key="5">
    <source>
        <dbReference type="ARBA" id="ARBA00023285"/>
    </source>
</evidence>
<dbReference type="InterPro" id="IPR006158">
    <property type="entry name" value="Cobalamin-bd"/>
</dbReference>
<evidence type="ECO:0000313" key="7">
    <source>
        <dbReference type="EMBL" id="AXK32468.1"/>
    </source>
</evidence>
<dbReference type="PANTHER" id="PTHR48101:SF1">
    <property type="entry name" value="METHYLMALONYL-COA MUTASE, LARGE SUBUNIT"/>
    <property type="match status" value="1"/>
</dbReference>
<feature type="domain" description="B12-binding" evidence="6">
    <location>
        <begin position="5"/>
        <end position="135"/>
    </location>
</feature>
<keyword evidence="4" id="KW-0413">Isomerase</keyword>
<evidence type="ECO:0000259" key="6">
    <source>
        <dbReference type="PROSITE" id="PS51332"/>
    </source>
</evidence>
<accession>A0A345XLF2</accession>
<keyword evidence="2" id="KW-0846">Cobalamin</keyword>
<dbReference type="InterPro" id="IPR006159">
    <property type="entry name" value="Acid_CoA_mut_C"/>
</dbReference>
<keyword evidence="3" id="KW-0479">Metal-binding</keyword>
<reference evidence="7 8" key="1">
    <citation type="submission" date="2018-07" db="EMBL/GenBank/DDBJ databases">
        <title>Draft genome of the type strain Streptomyces armeniacus ATCC 15676.</title>
        <authorList>
            <person name="Labana P."/>
            <person name="Gosse J.T."/>
            <person name="Boddy C.N."/>
        </authorList>
    </citation>
    <scope>NUCLEOTIDE SEQUENCE [LARGE SCALE GENOMIC DNA]</scope>
    <source>
        <strain evidence="7 8">ATCC 15676</strain>
    </source>
</reference>
<dbReference type="RefSeq" id="WP_208876690.1">
    <property type="nucleotide sequence ID" value="NZ_CP031320.1"/>
</dbReference>
<evidence type="ECO:0000256" key="3">
    <source>
        <dbReference type="ARBA" id="ARBA00022723"/>
    </source>
</evidence>
<name>A0A345XLF2_9ACTN</name>
<dbReference type="NCBIfam" id="TIGR00640">
    <property type="entry name" value="acid_CoA_mut_C"/>
    <property type="match status" value="1"/>
</dbReference>
<dbReference type="GO" id="GO:0031419">
    <property type="term" value="F:cobalamin binding"/>
    <property type="evidence" value="ECO:0007669"/>
    <property type="project" value="UniProtKB-KW"/>
</dbReference>
<dbReference type="Gene3D" id="3.40.50.280">
    <property type="entry name" value="Cobalamin-binding domain"/>
    <property type="match status" value="1"/>
</dbReference>
<keyword evidence="5" id="KW-0170">Cobalt</keyword>
<dbReference type="EMBL" id="CP031320">
    <property type="protein sequence ID" value="AXK32468.1"/>
    <property type="molecule type" value="Genomic_DNA"/>
</dbReference>
<dbReference type="PROSITE" id="PS51332">
    <property type="entry name" value="B12_BINDING"/>
    <property type="match status" value="1"/>
</dbReference>
<dbReference type="PANTHER" id="PTHR48101">
    <property type="entry name" value="METHYLMALONYL-COA MUTASE, MITOCHONDRIAL-RELATED"/>
    <property type="match status" value="1"/>
</dbReference>
<organism evidence="7 8">
    <name type="scientific">Streptomyces armeniacus</name>
    <dbReference type="NCBI Taxonomy" id="83291"/>
    <lineage>
        <taxon>Bacteria</taxon>
        <taxon>Bacillati</taxon>
        <taxon>Actinomycetota</taxon>
        <taxon>Actinomycetes</taxon>
        <taxon>Kitasatosporales</taxon>
        <taxon>Streptomycetaceae</taxon>
        <taxon>Streptomyces</taxon>
    </lineage>
</organism>
<evidence type="ECO:0000256" key="4">
    <source>
        <dbReference type="ARBA" id="ARBA00023235"/>
    </source>
</evidence>
<keyword evidence="8" id="KW-1185">Reference proteome</keyword>
<dbReference type="AlphaFoldDB" id="A0A345XLF2"/>
<dbReference type="GO" id="GO:0016853">
    <property type="term" value="F:isomerase activity"/>
    <property type="evidence" value="ECO:0007669"/>
    <property type="project" value="UniProtKB-KW"/>
</dbReference>
<dbReference type="Pfam" id="PF02310">
    <property type="entry name" value="B12-binding"/>
    <property type="match status" value="1"/>
</dbReference>
<dbReference type="Proteomes" id="UP000254425">
    <property type="component" value="Chromosome"/>
</dbReference>
<evidence type="ECO:0000313" key="8">
    <source>
        <dbReference type="Proteomes" id="UP000254425"/>
    </source>
</evidence>
<proteinExistence type="predicted"/>
<dbReference type="GO" id="GO:0046872">
    <property type="term" value="F:metal ion binding"/>
    <property type="evidence" value="ECO:0007669"/>
    <property type="project" value="UniProtKB-KW"/>
</dbReference>
<evidence type="ECO:0000256" key="2">
    <source>
        <dbReference type="ARBA" id="ARBA00022628"/>
    </source>
</evidence>
<gene>
    <name evidence="7" type="ORF">DVA86_07170</name>
</gene>